<dbReference type="InterPro" id="IPR044946">
    <property type="entry name" value="Restrct_endonuc_typeI_TRD_sf"/>
</dbReference>
<keyword evidence="1" id="KW-0680">Restriction system</keyword>
<dbReference type="Gene3D" id="3.90.220.20">
    <property type="entry name" value="DNA methylase specificity domains"/>
    <property type="match status" value="1"/>
</dbReference>
<name>A0ABS0JR01_9ACTN</name>
<sequence>MTSYMQRPLGELLVRVSDSVTVEPGTSYETAGIYSYGRGLFKRGGLDGASISYTRLFKIRSGQLVFSRLFAWEGAIAVVTDEFDGLLVSPEFPVYEIREDLVHPAYMSQICTWPALHDSLRDKASGMGNRRQRVNVDQFERATIPVPSRDDQMRIIERLGVVRDVCERIDEVARRSQALRVSFLSAAFSGKL</sequence>
<dbReference type="SUPFAM" id="SSF116734">
    <property type="entry name" value="DNA methylase specificity domain"/>
    <property type="match status" value="1"/>
</dbReference>
<evidence type="ECO:0000313" key="4">
    <source>
        <dbReference type="Proteomes" id="UP000614915"/>
    </source>
</evidence>
<accession>A0ABS0JR01</accession>
<keyword evidence="4" id="KW-1185">Reference proteome</keyword>
<dbReference type="EMBL" id="JADOTX010000001">
    <property type="protein sequence ID" value="MBG6069470.1"/>
    <property type="molecule type" value="Genomic_DNA"/>
</dbReference>
<dbReference type="RefSeq" id="WP_196929453.1">
    <property type="nucleotide sequence ID" value="NZ_JADOTX010000001.1"/>
</dbReference>
<reference evidence="3 4" key="1">
    <citation type="submission" date="2020-11" db="EMBL/GenBank/DDBJ databases">
        <title>Sequencing the genomes of 1000 actinobacteria strains.</title>
        <authorList>
            <person name="Klenk H.-P."/>
        </authorList>
    </citation>
    <scope>NUCLEOTIDE SEQUENCE [LARGE SCALE GENOMIC DNA]</scope>
    <source>
        <strain evidence="3 4">DSM 101692</strain>
    </source>
</reference>
<dbReference type="Proteomes" id="UP000614915">
    <property type="component" value="Unassembled WGS sequence"/>
</dbReference>
<organism evidence="3 4">
    <name type="scientific">Micromonospora ureilytica</name>
    <dbReference type="NCBI Taxonomy" id="709868"/>
    <lineage>
        <taxon>Bacteria</taxon>
        <taxon>Bacillati</taxon>
        <taxon>Actinomycetota</taxon>
        <taxon>Actinomycetes</taxon>
        <taxon>Micromonosporales</taxon>
        <taxon>Micromonosporaceae</taxon>
        <taxon>Micromonospora</taxon>
    </lineage>
</organism>
<evidence type="ECO:0000313" key="3">
    <source>
        <dbReference type="EMBL" id="MBG6069470.1"/>
    </source>
</evidence>
<evidence type="ECO:0008006" key="5">
    <source>
        <dbReference type="Google" id="ProtNLM"/>
    </source>
</evidence>
<evidence type="ECO:0000256" key="2">
    <source>
        <dbReference type="ARBA" id="ARBA00023125"/>
    </source>
</evidence>
<keyword evidence="2" id="KW-0238">DNA-binding</keyword>
<gene>
    <name evidence="3" type="ORF">IW248_005757</name>
</gene>
<evidence type="ECO:0000256" key="1">
    <source>
        <dbReference type="ARBA" id="ARBA00022747"/>
    </source>
</evidence>
<comment type="caution">
    <text evidence="3">The sequence shown here is derived from an EMBL/GenBank/DDBJ whole genome shotgun (WGS) entry which is preliminary data.</text>
</comment>
<protein>
    <recommendedName>
        <fullName evidence="5">Type I restriction modification DNA specificity domain-containing protein</fullName>
    </recommendedName>
</protein>
<proteinExistence type="predicted"/>